<dbReference type="InterPro" id="IPR029052">
    <property type="entry name" value="Metallo-depent_PP-like"/>
</dbReference>
<proteinExistence type="predicted"/>
<organism evidence="2 3">
    <name type="scientific">Sulfurisphaera ohwakuensis</name>
    <dbReference type="NCBI Taxonomy" id="69656"/>
    <lineage>
        <taxon>Archaea</taxon>
        <taxon>Thermoproteota</taxon>
        <taxon>Thermoprotei</taxon>
        <taxon>Sulfolobales</taxon>
        <taxon>Sulfolobaceae</taxon>
        <taxon>Sulfurisphaera</taxon>
    </lineage>
</organism>
<dbReference type="PIRSF" id="PIRSF000887">
    <property type="entry name" value="Pesterase_MJ0037"/>
    <property type="match status" value="1"/>
</dbReference>
<dbReference type="CDD" id="cd07391">
    <property type="entry name" value="MPP_PF1019"/>
    <property type="match status" value="1"/>
</dbReference>
<evidence type="ECO:0000313" key="2">
    <source>
        <dbReference type="EMBL" id="MBB5252532.1"/>
    </source>
</evidence>
<evidence type="ECO:0000313" key="3">
    <source>
        <dbReference type="Proteomes" id="UP000582213"/>
    </source>
</evidence>
<dbReference type="InterPro" id="IPR004376">
    <property type="entry name" value="Pesterase_MJ0037"/>
</dbReference>
<dbReference type="Gene3D" id="3.60.21.10">
    <property type="match status" value="1"/>
</dbReference>
<dbReference type="Pfam" id="PF00149">
    <property type="entry name" value="Metallophos"/>
    <property type="match status" value="1"/>
</dbReference>
<dbReference type="EMBL" id="JACHFY010000001">
    <property type="protein sequence ID" value="MBB5252532.1"/>
    <property type="molecule type" value="Genomic_DNA"/>
</dbReference>
<dbReference type="SUPFAM" id="SSF56300">
    <property type="entry name" value="Metallo-dependent phosphatases"/>
    <property type="match status" value="1"/>
</dbReference>
<dbReference type="PANTHER" id="PTHR39323">
    <property type="entry name" value="BLR1149 PROTEIN"/>
    <property type="match status" value="1"/>
</dbReference>
<sequence length="262" mass="30512">MVFISIKLDYKNKMISLVDDIYIDEDLPVIYIRRLNSIILSDVHIGYEEEMASKGIFIPKVQKKRFLNIFNRAREVFKTNKLIINGDLKHSFSKLTKQEKTELNEIFRILKDEGTEITIIRGNHDNYLSLVTENYDNIKLVDSLIVDNIVIFHGHMNIDVEENKIYIIGHEHPRLGLRDKLGFVRRMQCFLVTPLKNNSKVIILPAIGIYQAGNDISLNHSNYMSPLMREYSILEKSKPYVIIEKEGIMEFPELGLLKDIML</sequence>
<comment type="caution">
    <text evidence="2">The sequence shown here is derived from an EMBL/GenBank/DDBJ whole genome shotgun (WGS) entry which is preliminary data.</text>
</comment>
<feature type="domain" description="Calcineurin-like phosphoesterase" evidence="1">
    <location>
        <begin position="38"/>
        <end position="156"/>
    </location>
</feature>
<dbReference type="InterPro" id="IPR004843">
    <property type="entry name" value="Calcineurin-like_PHP"/>
</dbReference>
<name>A0A7J9RQL4_SULOH</name>
<dbReference type="Proteomes" id="UP000582213">
    <property type="component" value="Unassembled WGS sequence"/>
</dbReference>
<reference evidence="2 3" key="1">
    <citation type="submission" date="2020-08" db="EMBL/GenBank/DDBJ databases">
        <title>Genomic Encyclopedia of Type Strains, Phase IV (KMG-IV): sequencing the most valuable type-strain genomes for metagenomic binning, comparative biology and taxonomic classification.</title>
        <authorList>
            <person name="Goeker M."/>
        </authorList>
    </citation>
    <scope>NUCLEOTIDE SEQUENCE [LARGE SCALE GENOMIC DNA]</scope>
    <source>
        <strain evidence="2 3">DSM 12421</strain>
    </source>
</reference>
<accession>A0A7J9RQL4</accession>
<dbReference type="PANTHER" id="PTHR39323:SF1">
    <property type="entry name" value="BLR1149 PROTEIN"/>
    <property type="match status" value="1"/>
</dbReference>
<evidence type="ECO:0000259" key="1">
    <source>
        <dbReference type="Pfam" id="PF00149"/>
    </source>
</evidence>
<dbReference type="AlphaFoldDB" id="A0A7J9RQL4"/>
<gene>
    <name evidence="2" type="ORF">HNQ62_000250</name>
</gene>
<dbReference type="NCBIfam" id="TIGR00024">
    <property type="entry name" value="SbcD_rel_arch"/>
    <property type="match status" value="1"/>
</dbReference>
<dbReference type="InterPro" id="IPR024173">
    <property type="entry name" value="Pesterase_MJ0037-like"/>
</dbReference>
<protein>
    <recommendedName>
        <fullName evidence="1">Calcineurin-like phosphoesterase domain-containing protein</fullName>
    </recommendedName>
</protein>
<dbReference type="GO" id="GO:0016787">
    <property type="term" value="F:hydrolase activity"/>
    <property type="evidence" value="ECO:0007669"/>
    <property type="project" value="InterPro"/>
</dbReference>